<protein>
    <submittedName>
        <fullName evidence="1">Uncharacterized protein</fullName>
    </submittedName>
</protein>
<reference evidence="2" key="1">
    <citation type="submission" date="2016-04" db="EMBL/GenBank/DDBJ databases">
        <authorList>
            <person name="Guldener U."/>
            <person name="Guldener U."/>
        </authorList>
    </citation>
    <scope>NUCLEOTIDE SEQUENCE [LARGE SCALE GENOMIC DNA]</scope>
    <source>
        <strain evidence="2">UB2112</strain>
    </source>
</reference>
<evidence type="ECO:0000313" key="1">
    <source>
        <dbReference type="EMBL" id="SAM82637.1"/>
    </source>
</evidence>
<gene>
    <name evidence="1" type="ORF">UBRO_20703</name>
</gene>
<evidence type="ECO:0000313" key="2">
    <source>
        <dbReference type="Proteomes" id="UP000179920"/>
    </source>
</evidence>
<accession>A0A1K0HE70</accession>
<dbReference type="Proteomes" id="UP000179920">
    <property type="component" value="Chromosome VIII"/>
</dbReference>
<dbReference type="EMBL" id="LT558124">
    <property type="protein sequence ID" value="SAM82637.1"/>
    <property type="molecule type" value="Genomic_DNA"/>
</dbReference>
<sequence>MRVQFFCASGPVTHAVHSCNLPPIHDLVDAASRHAGDYLDFGILTPPLPSIQSDVLVSSPSTFSNWASPFQPIGYKHTCGNVEQKWDSLAEAFYQRLIESLSICLKLVQECTKQEAECTKQE</sequence>
<proteinExistence type="predicted"/>
<name>A0A1K0HE70_9BASI</name>
<organism evidence="1 2">
    <name type="scientific">Ustilago bromivora</name>
    <dbReference type="NCBI Taxonomy" id="307758"/>
    <lineage>
        <taxon>Eukaryota</taxon>
        <taxon>Fungi</taxon>
        <taxon>Dikarya</taxon>
        <taxon>Basidiomycota</taxon>
        <taxon>Ustilaginomycotina</taxon>
        <taxon>Ustilaginomycetes</taxon>
        <taxon>Ustilaginales</taxon>
        <taxon>Ustilaginaceae</taxon>
        <taxon>Ustilago</taxon>
    </lineage>
</organism>
<dbReference type="AlphaFoldDB" id="A0A1K0HE70"/>